<gene>
    <name evidence="2" type="ORF">AVDCRST_MAG04-1505</name>
</gene>
<feature type="compositionally biased region" description="Basic and acidic residues" evidence="1">
    <location>
        <begin position="1"/>
        <end position="16"/>
    </location>
</feature>
<reference evidence="2" key="1">
    <citation type="submission" date="2020-02" db="EMBL/GenBank/DDBJ databases">
        <authorList>
            <person name="Meier V. D."/>
        </authorList>
    </citation>
    <scope>NUCLEOTIDE SEQUENCE</scope>
    <source>
        <strain evidence="2">AVDCRST_MAG04</strain>
    </source>
</reference>
<feature type="region of interest" description="Disordered" evidence="1">
    <location>
        <begin position="1"/>
        <end position="41"/>
    </location>
</feature>
<feature type="non-terminal residue" evidence="2">
    <location>
        <position position="41"/>
    </location>
</feature>
<evidence type="ECO:0000313" key="2">
    <source>
        <dbReference type="EMBL" id="CAA9239005.1"/>
    </source>
</evidence>
<dbReference type="EMBL" id="CADCTL010000106">
    <property type="protein sequence ID" value="CAA9239005.1"/>
    <property type="molecule type" value="Genomic_DNA"/>
</dbReference>
<proteinExistence type="predicted"/>
<name>A0A6J4I0I4_9PROT</name>
<dbReference type="AlphaFoldDB" id="A0A6J4I0I4"/>
<keyword evidence="2" id="KW-0687">Ribonucleoprotein</keyword>
<sequence length="41" mass="4502">EDPQQPEERQDARQELRAGAPPRPPLRAQQEESAAQGPPGL</sequence>
<evidence type="ECO:0000256" key="1">
    <source>
        <dbReference type="SAM" id="MobiDB-lite"/>
    </source>
</evidence>
<protein>
    <submittedName>
        <fullName evidence="2">LSU ribosomal protein L36p @ LSU ribosomal protein L36p, zinc-independent</fullName>
    </submittedName>
</protein>
<accession>A0A6J4I0I4</accession>
<dbReference type="GO" id="GO:0005840">
    <property type="term" value="C:ribosome"/>
    <property type="evidence" value="ECO:0007669"/>
    <property type="project" value="UniProtKB-KW"/>
</dbReference>
<organism evidence="2">
    <name type="scientific">uncultured Acetobacteraceae bacterium</name>
    <dbReference type="NCBI Taxonomy" id="169975"/>
    <lineage>
        <taxon>Bacteria</taxon>
        <taxon>Pseudomonadati</taxon>
        <taxon>Pseudomonadota</taxon>
        <taxon>Alphaproteobacteria</taxon>
        <taxon>Acetobacterales</taxon>
        <taxon>Acetobacteraceae</taxon>
        <taxon>environmental samples</taxon>
    </lineage>
</organism>
<keyword evidence="2" id="KW-0689">Ribosomal protein</keyword>
<feature type="non-terminal residue" evidence="2">
    <location>
        <position position="1"/>
    </location>
</feature>